<dbReference type="Proteomes" id="UP000604825">
    <property type="component" value="Unassembled WGS sequence"/>
</dbReference>
<gene>
    <name evidence="11" type="ORF">NCGR_LOCUS49856</name>
</gene>
<keyword evidence="12" id="KW-1185">Reference proteome</keyword>
<proteinExistence type="inferred from homology"/>
<protein>
    <recommendedName>
        <fullName evidence="13">Rx N-terminal domain-containing protein</fullName>
    </recommendedName>
</protein>
<evidence type="ECO:0000256" key="5">
    <source>
        <dbReference type="ARBA" id="ARBA00022821"/>
    </source>
</evidence>
<feature type="domain" description="Disease resistance N-terminal" evidence="8">
    <location>
        <begin position="8"/>
        <end position="86"/>
    </location>
</feature>
<keyword evidence="6" id="KW-0175">Coiled coil</keyword>
<comment type="caution">
    <text evidence="11">The sequence shown here is derived from an EMBL/GenBank/DDBJ whole genome shotgun (WGS) entry which is preliminary data.</text>
</comment>
<dbReference type="InterPro" id="IPR032675">
    <property type="entry name" value="LRR_dom_sf"/>
</dbReference>
<evidence type="ECO:0000256" key="6">
    <source>
        <dbReference type="ARBA" id="ARBA00023054"/>
    </source>
</evidence>
<evidence type="ECO:0000256" key="2">
    <source>
        <dbReference type="ARBA" id="ARBA00022614"/>
    </source>
</evidence>
<dbReference type="Gene3D" id="3.80.10.10">
    <property type="entry name" value="Ribonuclease Inhibitor"/>
    <property type="match status" value="1"/>
</dbReference>
<evidence type="ECO:0000313" key="12">
    <source>
        <dbReference type="Proteomes" id="UP000604825"/>
    </source>
</evidence>
<reference evidence="11" key="1">
    <citation type="submission" date="2020-10" db="EMBL/GenBank/DDBJ databases">
        <authorList>
            <person name="Han B."/>
            <person name="Lu T."/>
            <person name="Zhao Q."/>
            <person name="Huang X."/>
            <person name="Zhao Y."/>
        </authorList>
    </citation>
    <scope>NUCLEOTIDE SEQUENCE</scope>
</reference>
<feature type="domain" description="Disease resistance protein winged helix" evidence="9">
    <location>
        <begin position="790"/>
        <end position="863"/>
    </location>
</feature>
<feature type="compositionally biased region" description="Polar residues" evidence="7">
    <location>
        <begin position="1257"/>
        <end position="1266"/>
    </location>
</feature>
<dbReference type="SUPFAM" id="SSF52058">
    <property type="entry name" value="L domain-like"/>
    <property type="match status" value="1"/>
</dbReference>
<dbReference type="InterPro" id="IPR038005">
    <property type="entry name" value="RX-like_CC"/>
</dbReference>
<feature type="domain" description="Disease resistance R13L4/SHOC-2-like LRR" evidence="10">
    <location>
        <begin position="906"/>
        <end position="1250"/>
    </location>
</feature>
<dbReference type="Pfam" id="PF23598">
    <property type="entry name" value="LRR_14"/>
    <property type="match status" value="1"/>
</dbReference>
<dbReference type="Gene3D" id="1.20.5.4130">
    <property type="match status" value="1"/>
</dbReference>
<keyword evidence="3" id="KW-0677">Repeat</keyword>
<evidence type="ECO:0000259" key="10">
    <source>
        <dbReference type="Pfam" id="PF23598"/>
    </source>
</evidence>
<organism evidence="11 12">
    <name type="scientific">Miscanthus lutarioriparius</name>
    <dbReference type="NCBI Taxonomy" id="422564"/>
    <lineage>
        <taxon>Eukaryota</taxon>
        <taxon>Viridiplantae</taxon>
        <taxon>Streptophyta</taxon>
        <taxon>Embryophyta</taxon>
        <taxon>Tracheophyta</taxon>
        <taxon>Spermatophyta</taxon>
        <taxon>Magnoliopsida</taxon>
        <taxon>Liliopsida</taxon>
        <taxon>Poales</taxon>
        <taxon>Poaceae</taxon>
        <taxon>PACMAD clade</taxon>
        <taxon>Panicoideae</taxon>
        <taxon>Andropogonodae</taxon>
        <taxon>Andropogoneae</taxon>
        <taxon>Saccharinae</taxon>
        <taxon>Miscanthus</taxon>
    </lineage>
</organism>
<evidence type="ECO:0000256" key="3">
    <source>
        <dbReference type="ARBA" id="ARBA00022737"/>
    </source>
</evidence>
<dbReference type="Pfam" id="PF18052">
    <property type="entry name" value="Rx_N"/>
    <property type="match status" value="1"/>
</dbReference>
<evidence type="ECO:0000259" key="9">
    <source>
        <dbReference type="Pfam" id="PF23559"/>
    </source>
</evidence>
<evidence type="ECO:0008006" key="13">
    <source>
        <dbReference type="Google" id="ProtNLM"/>
    </source>
</evidence>
<feature type="compositionally biased region" description="Polar residues" evidence="7">
    <location>
        <begin position="1424"/>
        <end position="1446"/>
    </location>
</feature>
<evidence type="ECO:0000256" key="1">
    <source>
        <dbReference type="ARBA" id="ARBA00008894"/>
    </source>
</evidence>
<dbReference type="GO" id="GO:0000166">
    <property type="term" value="F:nucleotide binding"/>
    <property type="evidence" value="ECO:0007669"/>
    <property type="project" value="UniProtKB-KW"/>
</dbReference>
<dbReference type="Pfam" id="PF23559">
    <property type="entry name" value="WHD_DRP"/>
    <property type="match status" value="1"/>
</dbReference>
<keyword evidence="5" id="KW-0611">Plant defense</keyword>
<feature type="compositionally biased region" description="Low complexity" evidence="7">
    <location>
        <begin position="1321"/>
        <end position="1339"/>
    </location>
</feature>
<dbReference type="EMBL" id="CAJGYO010000013">
    <property type="protein sequence ID" value="CAD6266551.1"/>
    <property type="molecule type" value="Genomic_DNA"/>
</dbReference>
<feature type="compositionally biased region" description="Low complexity" evidence="7">
    <location>
        <begin position="1282"/>
        <end position="1304"/>
    </location>
</feature>
<comment type="similarity">
    <text evidence="1">Belongs to the disease resistance NB-LRR family.</text>
</comment>
<keyword evidence="2" id="KW-0433">Leucine-rich repeat</keyword>
<dbReference type="GO" id="GO:0098542">
    <property type="term" value="P:defense response to other organism"/>
    <property type="evidence" value="ECO:0007669"/>
    <property type="project" value="TreeGrafter"/>
</dbReference>
<feature type="compositionally biased region" description="Low complexity" evidence="7">
    <location>
        <begin position="1359"/>
        <end position="1373"/>
    </location>
</feature>
<dbReference type="InterPro" id="IPR044974">
    <property type="entry name" value="Disease_R_plants"/>
</dbReference>
<dbReference type="InterPro" id="IPR036388">
    <property type="entry name" value="WH-like_DNA-bd_sf"/>
</dbReference>
<evidence type="ECO:0000256" key="7">
    <source>
        <dbReference type="SAM" id="MobiDB-lite"/>
    </source>
</evidence>
<keyword evidence="4" id="KW-0547">Nucleotide-binding</keyword>
<feature type="region of interest" description="Disordered" evidence="7">
    <location>
        <begin position="1248"/>
        <end position="1461"/>
    </location>
</feature>
<dbReference type="InterPro" id="IPR055414">
    <property type="entry name" value="LRR_R13L4/SHOC2-like"/>
</dbReference>
<evidence type="ECO:0000259" key="8">
    <source>
        <dbReference type="Pfam" id="PF18052"/>
    </source>
</evidence>
<dbReference type="InterPro" id="IPR041118">
    <property type="entry name" value="Rx_N"/>
</dbReference>
<dbReference type="Gene3D" id="1.10.10.10">
    <property type="entry name" value="Winged helix-like DNA-binding domain superfamily/Winged helix DNA-binding domain"/>
    <property type="match status" value="1"/>
</dbReference>
<dbReference type="PANTHER" id="PTHR23155:SF1062">
    <property type="entry name" value="OS11G0579400 PROTEIN"/>
    <property type="match status" value="1"/>
</dbReference>
<dbReference type="OrthoDB" id="688479at2759"/>
<name>A0A811R953_9POAL</name>
<feature type="compositionally biased region" description="Basic and acidic residues" evidence="7">
    <location>
        <begin position="527"/>
        <end position="537"/>
    </location>
</feature>
<dbReference type="InterPro" id="IPR058922">
    <property type="entry name" value="WHD_DRP"/>
</dbReference>
<feature type="compositionally biased region" description="Polar residues" evidence="7">
    <location>
        <begin position="1403"/>
        <end position="1414"/>
    </location>
</feature>
<dbReference type="CDD" id="cd14798">
    <property type="entry name" value="RX-CC_like"/>
    <property type="match status" value="1"/>
</dbReference>
<accession>A0A811R953</accession>
<evidence type="ECO:0000256" key="4">
    <source>
        <dbReference type="ARBA" id="ARBA00022741"/>
    </source>
</evidence>
<dbReference type="PANTHER" id="PTHR23155">
    <property type="entry name" value="DISEASE RESISTANCE PROTEIN RP"/>
    <property type="match status" value="1"/>
</dbReference>
<evidence type="ECO:0000313" key="11">
    <source>
        <dbReference type="EMBL" id="CAD6266551.1"/>
    </source>
</evidence>
<feature type="region of interest" description="Disordered" evidence="7">
    <location>
        <begin position="527"/>
        <end position="583"/>
    </location>
</feature>
<sequence length="1655" mass="185456">MAELASGAVTSLLGVIRNEWRLLGHVGGDVQFIREEMESMNSFLMHLARTEPPGSEHDEQVRTWMNQVRLLAQDCNNCIDLYLYRGNPDIHLGRDRLRRYLRWFPWFLQKMLAQHRAALELSKLKERARNVGKRRLRYGVEVPKKAAVPGTGSAAAEGSTEAAFVHLDDEEDGHDQVGTTATDGSGRIRRALFGLYVLEDYFNDQLAEWIEQVQRQWRQSEWRYDTRCVAFAVPGAESSAIARQASAVAKEHAKNTILVDIPSLHQWSVLGPKNILYYILREIELRQPAKSESQQQKQQQQKGQGIDWQHIREEKRAVIRKIKEDIEALNVIKKIKEITTYIEKAKEDKQLKPYLDVLDGPKKKEVQDKISKETSLGVLLVLLVLRKSKPALIEHYDDIIKKTAKMLKGHMQQVNKGVSAEQRIIHNVTQYTHILHQVFPPISSASKPQQAQEQDIKQVTGEATSSKNQIKEIVDKVKQEILSEVFMAITDNKSQQQATKTNITTTLNEDQVKRMIQEAKLEIIQQLKEEKPDKKQETGVSGGQGPTTEALPEETKGKGEPATGGASMAQGQTQEANVDGGATEKTKILDDAIKETKEKMKYYVQWRIKRQLDINGIVHKIQNYLKHEETQIILKADGKYVSQWEQTRNALSLLPCIAVVMILTNTERNKKRAREEYCYPTREPIDYSLAALYHSIVLEITSQHKNVDNYDPQIFRAILDKCDPDQLCMKIFAHTLYAMLKRSKEELHKLHDALQVLPPKSFRSIAMNMFKFSYRDMPKQYQSCLLYLAIFPRGHKIRRSTLIGRWVAEGKITTEDWRWSSSVDKAEQCFDVLVNRGLVYSAEISATGRVKSCMVGDLAYEFITKIAKKQRILEARLSHHLAWHFSIFSDLHLRVSDTINDFLERLSESAQWSRLKVLDLEGCKCFKSNRWYVKNICNILLLKYLSLRGTDVNWLPREINNLRELEVLDIQHTEVPESFTRDLLLLKLKRLLAGNKSPNPNSISIDTSSHNHVLVPEKIEKMLDMEVLSNVKAKNSQDLEDIGKLWQLRKLGVVIKDKDTHHTSLLKAISNMHECLQSLSITLDTTRDKGTRSIDWRELKQSPKVLDNETRESPKVLERLSISGNILQGQLLPLLLTDKNTPLIKVTLSNASLNPTILGALSNLPKLQCLKLRHNTYSDNKLTFKKDEFKKLKYFLVEGSNWIEISFEEDTAAPELEKIVLSFDNIEYIAGVDHLKKLEELELNKYNKSSNNSGGNTDTAATNQDPSALAGTSAANPSPLLPNTTTAVPSTPTGTNPTPSPLTGGTAGPSPHTTTADAANPSSLPPSTTTVIPSTPTGTHPAPSPPIGGAANSSPLPPSTTTVVPSTPTGTHPAPSPSIGGVANPSPHTSTIDAANPSPLPPNTTTDVPSTPTGLNPAPAPSTGGATNRSPLPPSTTIVVRSTPTGTHPIPSPPTGSAANPTAHIATADAANPSLSAPTTSSNNILLPRLLSDAKQISKVTLRGTMLVEDGMRTLARMENIRCLVLLHGSYNQSRLDLNKDEFAKLNLLIVNCPKITEIKFEHGSAPKLEKIVWTFDQRTTLSGIEHLPRLKELEFTGHSLPDQVKEGFDKHKDTVHCTHYKPERQDQTVRSTGKEDSVPSCLYIWKDKDWRRRN</sequence>